<dbReference type="EMBL" id="FOYL01000002">
    <property type="protein sequence ID" value="SFR02046.1"/>
    <property type="molecule type" value="Genomic_DNA"/>
</dbReference>
<keyword evidence="1" id="KW-0812">Transmembrane</keyword>
<organism evidence="2 3">
    <name type="scientific">Lentzea waywayandensis</name>
    <dbReference type="NCBI Taxonomy" id="84724"/>
    <lineage>
        <taxon>Bacteria</taxon>
        <taxon>Bacillati</taxon>
        <taxon>Actinomycetota</taxon>
        <taxon>Actinomycetes</taxon>
        <taxon>Pseudonocardiales</taxon>
        <taxon>Pseudonocardiaceae</taxon>
        <taxon>Lentzea</taxon>
    </lineage>
</organism>
<feature type="transmembrane region" description="Helical" evidence="1">
    <location>
        <begin position="80"/>
        <end position="101"/>
    </location>
</feature>
<dbReference type="STRING" id="84724.SAMN04488564_10239"/>
<evidence type="ECO:0000313" key="2">
    <source>
        <dbReference type="EMBL" id="SFR02046.1"/>
    </source>
</evidence>
<dbReference type="OrthoDB" id="3630641at2"/>
<reference evidence="3" key="1">
    <citation type="submission" date="2016-10" db="EMBL/GenBank/DDBJ databases">
        <authorList>
            <person name="Varghese N."/>
            <person name="Submissions S."/>
        </authorList>
    </citation>
    <scope>NUCLEOTIDE SEQUENCE [LARGE SCALE GENOMIC DNA]</scope>
    <source>
        <strain evidence="3">DSM 44232</strain>
    </source>
</reference>
<dbReference type="Proteomes" id="UP000198583">
    <property type="component" value="Unassembled WGS sequence"/>
</dbReference>
<feature type="transmembrane region" description="Helical" evidence="1">
    <location>
        <begin position="52"/>
        <end position="73"/>
    </location>
</feature>
<keyword evidence="1" id="KW-0472">Membrane</keyword>
<evidence type="ECO:0000256" key="1">
    <source>
        <dbReference type="SAM" id="Phobius"/>
    </source>
</evidence>
<keyword evidence="1" id="KW-1133">Transmembrane helix</keyword>
<dbReference type="AlphaFoldDB" id="A0A1I6D9B9"/>
<proteinExistence type="predicted"/>
<name>A0A1I6D9B9_9PSEU</name>
<accession>A0A1I6D9B9</accession>
<sequence length="130" mass="13507">MGARSHQAAPLWIGVLPGVVALSAWAGAAGTAAGAVDFGSAVVSRLPFHSNVVAAVALVLIVALPMTFAAWLCLRNHPQWRIAVAAAGALLIGWIAVQLVVIRTFSWLQPIMALAGAAVLMSALAHRRNR</sequence>
<evidence type="ECO:0000313" key="3">
    <source>
        <dbReference type="Proteomes" id="UP000198583"/>
    </source>
</evidence>
<dbReference type="RefSeq" id="WP_093588651.1">
    <property type="nucleotide sequence ID" value="NZ_FOYL01000002.1"/>
</dbReference>
<gene>
    <name evidence="2" type="ORF">SAMN04488564_10239</name>
</gene>
<keyword evidence="3" id="KW-1185">Reference proteome</keyword>
<feature type="transmembrane region" description="Helical" evidence="1">
    <location>
        <begin position="107"/>
        <end position="125"/>
    </location>
</feature>
<protein>
    <submittedName>
        <fullName evidence="2">Uncharacterized protein</fullName>
    </submittedName>
</protein>